<dbReference type="Proteomes" id="UP000517916">
    <property type="component" value="Unassembled WGS sequence"/>
</dbReference>
<dbReference type="PANTHER" id="PTHR35010:SF2">
    <property type="entry name" value="BLL4672 PROTEIN"/>
    <property type="match status" value="1"/>
</dbReference>
<dbReference type="Pfam" id="PF13560">
    <property type="entry name" value="HTH_31"/>
    <property type="match status" value="1"/>
</dbReference>
<reference evidence="2 3" key="1">
    <citation type="submission" date="2020-08" db="EMBL/GenBank/DDBJ databases">
        <title>Genomic Encyclopedia of Archaeal and Bacterial Type Strains, Phase II (KMG-II): from individual species to whole genera.</title>
        <authorList>
            <person name="Goeker M."/>
        </authorList>
    </citation>
    <scope>NUCLEOTIDE SEQUENCE [LARGE SCALE GENOMIC DNA]</scope>
    <source>
        <strain evidence="2 3">DSM 43850</strain>
    </source>
</reference>
<dbReference type="SUPFAM" id="SSF47413">
    <property type="entry name" value="lambda repressor-like DNA-binding domains"/>
    <property type="match status" value="1"/>
</dbReference>
<proteinExistence type="predicted"/>
<feature type="domain" description="HTH cro/C1-type" evidence="1">
    <location>
        <begin position="30"/>
        <end position="81"/>
    </location>
</feature>
<accession>A0ABR6B9F5</accession>
<evidence type="ECO:0000313" key="2">
    <source>
        <dbReference type="EMBL" id="MBA8923362.1"/>
    </source>
</evidence>
<dbReference type="Gene3D" id="1.10.260.40">
    <property type="entry name" value="lambda repressor-like DNA-binding domains"/>
    <property type="match status" value="1"/>
</dbReference>
<organism evidence="2 3">
    <name type="scientific">Kutzneria viridogrisea</name>
    <dbReference type="NCBI Taxonomy" id="47990"/>
    <lineage>
        <taxon>Bacteria</taxon>
        <taxon>Bacillati</taxon>
        <taxon>Actinomycetota</taxon>
        <taxon>Actinomycetes</taxon>
        <taxon>Pseudonocardiales</taxon>
        <taxon>Pseudonocardiaceae</taxon>
        <taxon>Kutzneria</taxon>
    </lineage>
</organism>
<comment type="caution">
    <text evidence="2">The sequence shown here is derived from an EMBL/GenBank/DDBJ whole genome shotgun (WGS) entry which is preliminary data.</text>
</comment>
<dbReference type="InterPro" id="IPR001387">
    <property type="entry name" value="Cro/C1-type_HTH"/>
</dbReference>
<dbReference type="SMART" id="SM00530">
    <property type="entry name" value="HTH_XRE"/>
    <property type="match status" value="1"/>
</dbReference>
<name>A0ABR6B9F5_9PSEU</name>
<protein>
    <submittedName>
        <fullName evidence="2">Transcriptional regulator with XRE-family HTH domain</fullName>
    </submittedName>
</protein>
<dbReference type="CDD" id="cd00093">
    <property type="entry name" value="HTH_XRE"/>
    <property type="match status" value="1"/>
</dbReference>
<evidence type="ECO:0000313" key="3">
    <source>
        <dbReference type="Proteomes" id="UP000517916"/>
    </source>
</evidence>
<evidence type="ECO:0000259" key="1">
    <source>
        <dbReference type="PROSITE" id="PS50943"/>
    </source>
</evidence>
<dbReference type="InterPro" id="IPR010982">
    <property type="entry name" value="Lambda_DNA-bd_dom_sf"/>
</dbReference>
<dbReference type="InterPro" id="IPR041413">
    <property type="entry name" value="MLTR_LBD"/>
</dbReference>
<dbReference type="PANTHER" id="PTHR35010">
    <property type="entry name" value="BLL4672 PROTEIN-RELATED"/>
    <property type="match status" value="1"/>
</dbReference>
<dbReference type="PROSITE" id="PS50943">
    <property type="entry name" value="HTH_CROC1"/>
    <property type="match status" value="1"/>
</dbReference>
<dbReference type="Gene3D" id="3.30.450.180">
    <property type="match status" value="1"/>
</dbReference>
<gene>
    <name evidence="2" type="ORF">BC739_000559</name>
</gene>
<keyword evidence="3" id="KW-1185">Reference proteome</keyword>
<sequence>MERNAELADFLRTRRARLRPEDVGLVADGRIRRVPGLRREELARSAGISTEYYTRVEQGRAGNISREILDAIATALLLDEVERSHLDDLCAGDSPRRNGVSRPQQVRPGLLQLLDTLGHVPAFILGRRTDVLASNQLARALITDFSALPARKRNFAHFLFLDPAARPLFSDWERIAADTAAVLRMEAGRHRHDHRLADLIGELMLRVPEFNGWWASHHVRQRSHATKRCRHPVVGELSFDYEALQLPGEPEQTLCVYTVKPGSPTQDSLRLLASWSADGQVGLGVRGGEDIAAESVGQPSGGSASHPR</sequence>
<dbReference type="Pfam" id="PF17765">
    <property type="entry name" value="MLTR_LBD"/>
    <property type="match status" value="1"/>
</dbReference>
<dbReference type="EMBL" id="JACJID010000001">
    <property type="protein sequence ID" value="MBA8923362.1"/>
    <property type="molecule type" value="Genomic_DNA"/>
</dbReference>